<dbReference type="Pfam" id="PF13661">
    <property type="entry name" value="2OG-FeII_Oxy_4"/>
    <property type="match status" value="1"/>
</dbReference>
<evidence type="ECO:0000256" key="3">
    <source>
        <dbReference type="ARBA" id="ARBA00022896"/>
    </source>
</evidence>
<evidence type="ECO:0000256" key="1">
    <source>
        <dbReference type="ARBA" id="ARBA00001961"/>
    </source>
</evidence>
<dbReference type="PANTHER" id="PTHR12117">
    <property type="entry name" value="HISTONE ACETYLTRANSFERASE COMPLEX"/>
    <property type="match status" value="1"/>
</dbReference>
<keyword evidence="2" id="KW-0479">Metal-binding</keyword>
<comment type="cofactor">
    <cofactor evidence="1">
        <name>L-ascorbate</name>
        <dbReference type="ChEBI" id="CHEBI:38290"/>
    </cofactor>
</comment>
<dbReference type="InterPro" id="IPR039558">
    <property type="entry name" value="TPA1/OFD1_N"/>
</dbReference>
<organism evidence="8 9">
    <name type="scientific">Sphingomonas hankookensis</name>
    <dbReference type="NCBI Taxonomy" id="563996"/>
    <lineage>
        <taxon>Bacteria</taxon>
        <taxon>Pseudomonadati</taxon>
        <taxon>Pseudomonadota</taxon>
        <taxon>Alphaproteobacteria</taxon>
        <taxon>Sphingomonadales</taxon>
        <taxon>Sphingomonadaceae</taxon>
        <taxon>Sphingomonas</taxon>
    </lineage>
</organism>
<evidence type="ECO:0000259" key="7">
    <source>
        <dbReference type="PROSITE" id="PS51471"/>
    </source>
</evidence>
<dbReference type="PROSITE" id="PS51471">
    <property type="entry name" value="FE2OG_OXY"/>
    <property type="match status" value="1"/>
</dbReference>
<dbReference type="PANTHER" id="PTHR12117:SF0">
    <property type="entry name" value="PROLYL 3-HYDROXYLASE OGFOD1"/>
    <property type="match status" value="1"/>
</dbReference>
<gene>
    <name evidence="8" type="ORF">AVT10_13050</name>
</gene>
<dbReference type="InterPro" id="IPR051842">
    <property type="entry name" value="uS12_prolyl_hydroxylase"/>
</dbReference>
<keyword evidence="6" id="KW-0408">Iron</keyword>
<dbReference type="Gene3D" id="2.60.120.620">
    <property type="entry name" value="q2cbj1_9rhob like domain"/>
    <property type="match status" value="1"/>
</dbReference>
<sequence length="242" mass="26836">MIELLALNPSLDRTALAAQFAADGRVQIRDVLTDVSARALHRVIAEQTPWGIAYDVGTDKPVGLTAAEFAALDPARRTAIREAIEQAMRGRDYGFSYARYPILDAYLQHWAPGGPHDIVLEHINDAPFLDLVRGVTGMPDLRKADAQATLFAPGQFLAEHSDSHVGEGWRIAYVLSLCAVDWRPDWGGYLQFFDDDGDIVAGYRPRFNALSLFAVPRPHAVSYVPPFAPVGRYSITGWFRDR</sequence>
<protein>
    <recommendedName>
        <fullName evidence="7">Fe2OG dioxygenase domain-containing protein</fullName>
    </recommendedName>
</protein>
<dbReference type="InterPro" id="IPR005123">
    <property type="entry name" value="Oxoglu/Fe-dep_dioxygenase_dom"/>
</dbReference>
<keyword evidence="3" id="KW-0847">Vitamin C</keyword>
<keyword evidence="5" id="KW-0560">Oxidoreductase</keyword>
<proteinExistence type="predicted"/>
<keyword evidence="4" id="KW-0223">Dioxygenase</keyword>
<dbReference type="Proteomes" id="UP000076609">
    <property type="component" value="Unassembled WGS sequence"/>
</dbReference>
<reference evidence="9" key="1">
    <citation type="submission" date="2016-01" db="EMBL/GenBank/DDBJ databases">
        <title>Draft genome of Chromobacterium sp. F49.</title>
        <authorList>
            <person name="Hong K.W."/>
        </authorList>
    </citation>
    <scope>NUCLEOTIDE SEQUENCE [LARGE SCALE GENOMIC DNA]</scope>
    <source>
        <strain evidence="9">CN3</strain>
    </source>
</reference>
<evidence type="ECO:0000256" key="5">
    <source>
        <dbReference type="ARBA" id="ARBA00023002"/>
    </source>
</evidence>
<evidence type="ECO:0000256" key="6">
    <source>
        <dbReference type="ARBA" id="ARBA00023004"/>
    </source>
</evidence>
<comment type="caution">
    <text evidence="8">The sequence shown here is derived from an EMBL/GenBank/DDBJ whole genome shotgun (WGS) entry which is preliminary data.</text>
</comment>
<evidence type="ECO:0000256" key="2">
    <source>
        <dbReference type="ARBA" id="ARBA00022723"/>
    </source>
</evidence>
<dbReference type="InterPro" id="IPR006620">
    <property type="entry name" value="Pro_4_hyd_alph"/>
</dbReference>
<name>A0ABR5YE99_9SPHN</name>
<dbReference type="EMBL" id="LQQO01000010">
    <property type="protein sequence ID" value="KZE16029.1"/>
    <property type="molecule type" value="Genomic_DNA"/>
</dbReference>
<evidence type="ECO:0000313" key="9">
    <source>
        <dbReference type="Proteomes" id="UP000076609"/>
    </source>
</evidence>
<dbReference type="SMART" id="SM00702">
    <property type="entry name" value="P4Hc"/>
    <property type="match status" value="1"/>
</dbReference>
<evidence type="ECO:0000256" key="4">
    <source>
        <dbReference type="ARBA" id="ARBA00022964"/>
    </source>
</evidence>
<accession>A0ABR5YE99</accession>
<evidence type="ECO:0000313" key="8">
    <source>
        <dbReference type="EMBL" id="KZE16029.1"/>
    </source>
</evidence>
<feature type="domain" description="Fe2OG dioxygenase" evidence="7">
    <location>
        <begin position="142"/>
        <end position="241"/>
    </location>
</feature>
<keyword evidence="9" id="KW-1185">Reference proteome</keyword>